<name>A0A8R7UUQ6_TRIUA</name>
<comment type="subcellular location">
    <subcellularLocation>
        <location evidence="1">Golgi apparatus membrane</location>
        <topology evidence="1">Multi-pass membrane protein</topology>
    </subcellularLocation>
</comment>
<comment type="function">
    <text evidence="1">Involved in the lipid remodeling steps of GPI-anchor maturation.</text>
</comment>
<dbReference type="GO" id="GO:0016788">
    <property type="term" value="F:hydrolase activity, acting on ester bonds"/>
    <property type="evidence" value="ECO:0007669"/>
    <property type="project" value="TreeGrafter"/>
</dbReference>
<feature type="chain" id="PRO_5035969228" description="Post-GPI attachment to proteins factor 3" evidence="1">
    <location>
        <begin position="36"/>
        <end position="140"/>
    </location>
</feature>
<evidence type="ECO:0000256" key="1">
    <source>
        <dbReference type="RuleBase" id="RU365066"/>
    </source>
</evidence>
<reference evidence="2" key="3">
    <citation type="submission" date="2022-06" db="UniProtKB">
        <authorList>
            <consortium name="EnsemblPlants"/>
        </authorList>
    </citation>
    <scope>IDENTIFICATION</scope>
</reference>
<keyword evidence="3" id="KW-1185">Reference proteome</keyword>
<dbReference type="Gramene" id="TuG1812G0600002469.01.T01">
    <property type="protein sequence ID" value="TuG1812G0600002469.01.T01"/>
    <property type="gene ID" value="TuG1812G0600002469.01"/>
</dbReference>
<reference evidence="3" key="1">
    <citation type="journal article" date="2013" name="Nature">
        <title>Draft genome of the wheat A-genome progenitor Triticum urartu.</title>
        <authorList>
            <person name="Ling H.Q."/>
            <person name="Zhao S."/>
            <person name="Liu D."/>
            <person name="Wang J."/>
            <person name="Sun H."/>
            <person name="Zhang C."/>
            <person name="Fan H."/>
            <person name="Li D."/>
            <person name="Dong L."/>
            <person name="Tao Y."/>
            <person name="Gao C."/>
            <person name="Wu H."/>
            <person name="Li Y."/>
            <person name="Cui Y."/>
            <person name="Guo X."/>
            <person name="Zheng S."/>
            <person name="Wang B."/>
            <person name="Yu K."/>
            <person name="Liang Q."/>
            <person name="Yang W."/>
            <person name="Lou X."/>
            <person name="Chen J."/>
            <person name="Feng M."/>
            <person name="Jian J."/>
            <person name="Zhang X."/>
            <person name="Luo G."/>
            <person name="Jiang Y."/>
            <person name="Liu J."/>
            <person name="Wang Z."/>
            <person name="Sha Y."/>
            <person name="Zhang B."/>
            <person name="Wu H."/>
            <person name="Tang D."/>
            <person name="Shen Q."/>
            <person name="Xue P."/>
            <person name="Zou S."/>
            <person name="Wang X."/>
            <person name="Liu X."/>
            <person name="Wang F."/>
            <person name="Yang Y."/>
            <person name="An X."/>
            <person name="Dong Z."/>
            <person name="Zhang K."/>
            <person name="Zhang X."/>
            <person name="Luo M.C."/>
            <person name="Dvorak J."/>
            <person name="Tong Y."/>
            <person name="Wang J."/>
            <person name="Yang H."/>
            <person name="Li Z."/>
            <person name="Wang D."/>
            <person name="Zhang A."/>
            <person name="Wang J."/>
        </authorList>
    </citation>
    <scope>NUCLEOTIDE SEQUENCE</scope>
    <source>
        <strain evidence="3">cv. G1812</strain>
    </source>
</reference>
<protein>
    <recommendedName>
        <fullName evidence="1">Post-GPI attachment to proteins factor 3</fullName>
    </recommendedName>
</protein>
<dbReference type="Proteomes" id="UP000015106">
    <property type="component" value="Chromosome 6"/>
</dbReference>
<accession>A0A8R7UUQ6</accession>
<dbReference type="InterPro" id="IPR007217">
    <property type="entry name" value="Per1-like"/>
</dbReference>
<keyword evidence="1" id="KW-0732">Signal</keyword>
<dbReference type="GO" id="GO:0000139">
    <property type="term" value="C:Golgi membrane"/>
    <property type="evidence" value="ECO:0007669"/>
    <property type="project" value="UniProtKB-SubCell"/>
</dbReference>
<evidence type="ECO:0000313" key="2">
    <source>
        <dbReference type="EnsemblPlants" id="TuG1812G0600002469.01.T01"/>
    </source>
</evidence>
<keyword evidence="1" id="KW-0337">GPI-anchor biosynthesis</keyword>
<dbReference type="EnsemblPlants" id="TuG1812G0600002469.01.T01">
    <property type="protein sequence ID" value="TuG1812G0600002469.01.T01"/>
    <property type="gene ID" value="TuG1812G0600002469.01"/>
</dbReference>
<keyword evidence="1" id="KW-0333">Golgi apparatus</keyword>
<comment type="similarity">
    <text evidence="1">Belongs to the PGAP3 family.</text>
</comment>
<dbReference type="Pfam" id="PF04080">
    <property type="entry name" value="Per1"/>
    <property type="match status" value="1"/>
</dbReference>
<dbReference type="GO" id="GO:0006506">
    <property type="term" value="P:GPI anchor biosynthetic process"/>
    <property type="evidence" value="ECO:0007669"/>
    <property type="project" value="UniProtKB-KW"/>
</dbReference>
<proteinExistence type="inferred from homology"/>
<dbReference type="PANTHER" id="PTHR13148:SF1">
    <property type="entry name" value="POST-GPI ATTACHMENT TO PROTEINS FACTOR 3"/>
    <property type="match status" value="1"/>
</dbReference>
<evidence type="ECO:0000313" key="3">
    <source>
        <dbReference type="Proteomes" id="UP000015106"/>
    </source>
</evidence>
<dbReference type="PANTHER" id="PTHR13148">
    <property type="entry name" value="PER1-RELATED"/>
    <property type="match status" value="1"/>
</dbReference>
<dbReference type="AlphaFoldDB" id="A0A8R7UUQ6"/>
<feature type="signal peptide" evidence="1">
    <location>
        <begin position="1"/>
        <end position="35"/>
    </location>
</feature>
<dbReference type="GO" id="GO:0005789">
    <property type="term" value="C:endoplasmic reticulum membrane"/>
    <property type="evidence" value="ECO:0007669"/>
    <property type="project" value="TreeGrafter"/>
</dbReference>
<reference evidence="2" key="2">
    <citation type="submission" date="2018-03" db="EMBL/GenBank/DDBJ databases">
        <title>The Triticum urartu genome reveals the dynamic nature of wheat genome evolution.</title>
        <authorList>
            <person name="Ling H."/>
            <person name="Ma B."/>
            <person name="Shi X."/>
            <person name="Liu H."/>
            <person name="Dong L."/>
            <person name="Sun H."/>
            <person name="Cao Y."/>
            <person name="Gao Q."/>
            <person name="Zheng S."/>
            <person name="Li Y."/>
            <person name="Yu Y."/>
            <person name="Du H."/>
            <person name="Qi M."/>
            <person name="Li Y."/>
            <person name="Yu H."/>
            <person name="Cui Y."/>
            <person name="Wang N."/>
            <person name="Chen C."/>
            <person name="Wu H."/>
            <person name="Zhao Y."/>
            <person name="Zhang J."/>
            <person name="Li Y."/>
            <person name="Zhou W."/>
            <person name="Zhang B."/>
            <person name="Hu W."/>
            <person name="Eijk M."/>
            <person name="Tang J."/>
            <person name="Witsenboer H."/>
            <person name="Zhao S."/>
            <person name="Li Z."/>
            <person name="Zhang A."/>
            <person name="Wang D."/>
            <person name="Liang C."/>
        </authorList>
    </citation>
    <scope>NUCLEOTIDE SEQUENCE [LARGE SCALE GENOMIC DNA]</scope>
    <source>
        <strain evidence="2">cv. G1812</strain>
    </source>
</reference>
<organism evidence="2 3">
    <name type="scientific">Triticum urartu</name>
    <name type="common">Red wild einkorn</name>
    <name type="synonym">Crithodium urartu</name>
    <dbReference type="NCBI Taxonomy" id="4572"/>
    <lineage>
        <taxon>Eukaryota</taxon>
        <taxon>Viridiplantae</taxon>
        <taxon>Streptophyta</taxon>
        <taxon>Embryophyta</taxon>
        <taxon>Tracheophyta</taxon>
        <taxon>Spermatophyta</taxon>
        <taxon>Magnoliopsida</taxon>
        <taxon>Liliopsida</taxon>
        <taxon>Poales</taxon>
        <taxon>Poaceae</taxon>
        <taxon>BOP clade</taxon>
        <taxon>Pooideae</taxon>
        <taxon>Triticodae</taxon>
        <taxon>Triticeae</taxon>
        <taxon>Triticinae</taxon>
        <taxon>Triticum</taxon>
    </lineage>
</organism>
<sequence length="140" mass="15855">MRGCCSTGCTPTRRGPLMLLLGLMATALAAALAAADDISEGDADPLYRACFEECQRTGTLKEDSIKHCVVLSDDQPSGKAWYAHEPLYLKWKEWNCNSEYRYHCMMEREQEREELGLGPVKYHGKWPLKRASMFRIPLAP</sequence>